<keyword evidence="2" id="KW-1185">Reference proteome</keyword>
<protein>
    <submittedName>
        <fullName evidence="1">Uncharacterized protein</fullName>
    </submittedName>
</protein>
<evidence type="ECO:0000313" key="2">
    <source>
        <dbReference type="Proteomes" id="UP001317779"/>
    </source>
</evidence>
<dbReference type="Proteomes" id="UP001317779">
    <property type="component" value="Chromosome"/>
</dbReference>
<dbReference type="EMBL" id="AP027141">
    <property type="protein sequence ID" value="BDV31428.1"/>
    <property type="molecule type" value="Genomic_DNA"/>
</dbReference>
<proteinExistence type="predicted"/>
<gene>
    <name evidence="1" type="ORF">Microterr_20880</name>
</gene>
<reference evidence="1 2" key="1">
    <citation type="submission" date="2022-12" db="EMBL/GenBank/DDBJ databases">
        <title>Microbacterium terricola strain KV-448 chromosome, complete genome.</title>
        <authorList>
            <person name="Oshima T."/>
            <person name="Moriya T."/>
            <person name="Bessho Y."/>
        </authorList>
    </citation>
    <scope>NUCLEOTIDE SEQUENCE [LARGE SCALE GENOMIC DNA]</scope>
    <source>
        <strain evidence="1 2">KV-448</strain>
    </source>
</reference>
<evidence type="ECO:0000313" key="1">
    <source>
        <dbReference type="EMBL" id="BDV31428.1"/>
    </source>
</evidence>
<name>A0ABM8E0H4_9MICO</name>
<sequence length="124" mass="13530">MYRRIDGRTIGAEAYWAGIGTRGHTSLGGSMQPFDHINIQPMFRTDAVPCDGTVGDMILISPLDRGEFDPEPQGSASLWVCIKSSWEPEGMHAVWARVAFDGVAQCDFGPAPTPPQNRPELTRG</sequence>
<accession>A0ABM8E0H4</accession>
<organism evidence="1 2">
    <name type="scientific">Microbacterium terricola</name>
    <dbReference type="NCBI Taxonomy" id="344163"/>
    <lineage>
        <taxon>Bacteria</taxon>
        <taxon>Bacillati</taxon>
        <taxon>Actinomycetota</taxon>
        <taxon>Actinomycetes</taxon>
        <taxon>Micrococcales</taxon>
        <taxon>Microbacteriaceae</taxon>
        <taxon>Microbacterium</taxon>
    </lineage>
</organism>